<dbReference type="InterPro" id="IPR050289">
    <property type="entry name" value="TorD/DmsD_chaperones"/>
</dbReference>
<dbReference type="Gene3D" id="1.10.3480.10">
    <property type="entry name" value="TorD-like"/>
    <property type="match status" value="1"/>
</dbReference>
<dbReference type="InterPro" id="IPR036411">
    <property type="entry name" value="TorD-like_sf"/>
</dbReference>
<accession>A0ABS4JY19</accession>
<dbReference type="RefSeq" id="WP_209467984.1">
    <property type="nucleotide sequence ID" value="NZ_JAGGLG010000038.1"/>
</dbReference>
<name>A0ABS4JY19_9FIRM</name>
<keyword evidence="4" id="KW-1185">Reference proteome</keyword>
<dbReference type="EMBL" id="JAGGLG010000038">
    <property type="protein sequence ID" value="MBP2019881.1"/>
    <property type="molecule type" value="Genomic_DNA"/>
</dbReference>
<sequence length="223" mass="24499">MEPLNGALRRSRVYAVLSRGFLYPEPSLLRELRGGALARALRAYLPRGGYALAKQAQAALDGPGERESEYNALFAGQAVPCPLYETEYTGAHVWMQTQQMADVAGFYRAFGVDVEGERPDGLATELEFMSLLCLKEAVARADGDREAAAICRDAQARFLREHLGRWLPKLVTRLERLDPGGFYHALSRLADWYVRHDAERLSDVPAAEQQAAAAGGAASEEEG</sequence>
<dbReference type="PANTHER" id="PTHR34227">
    <property type="entry name" value="CHAPERONE PROTEIN YCDY"/>
    <property type="match status" value="1"/>
</dbReference>
<dbReference type="SUPFAM" id="SSF89155">
    <property type="entry name" value="TorD-like"/>
    <property type="match status" value="1"/>
</dbReference>
<feature type="region of interest" description="Disordered" evidence="2">
    <location>
        <begin position="204"/>
        <end position="223"/>
    </location>
</feature>
<dbReference type="InterPro" id="IPR020945">
    <property type="entry name" value="DMSO/NO3_reduct_chaperone"/>
</dbReference>
<dbReference type="Pfam" id="PF02613">
    <property type="entry name" value="Nitrate_red_del"/>
    <property type="match status" value="1"/>
</dbReference>
<feature type="compositionally biased region" description="Low complexity" evidence="2">
    <location>
        <begin position="206"/>
        <end position="223"/>
    </location>
</feature>
<proteinExistence type="predicted"/>
<evidence type="ECO:0000313" key="4">
    <source>
        <dbReference type="Proteomes" id="UP001519289"/>
    </source>
</evidence>
<reference evidence="3 4" key="1">
    <citation type="submission" date="2021-03" db="EMBL/GenBank/DDBJ databases">
        <title>Genomic Encyclopedia of Type Strains, Phase IV (KMG-IV): sequencing the most valuable type-strain genomes for metagenomic binning, comparative biology and taxonomic classification.</title>
        <authorList>
            <person name="Goeker M."/>
        </authorList>
    </citation>
    <scope>NUCLEOTIDE SEQUENCE [LARGE SCALE GENOMIC DNA]</scope>
    <source>
        <strain evidence="3 4">DSM 27138</strain>
    </source>
</reference>
<protein>
    <submittedName>
        <fullName evidence="3">DMSO reductase family type II enzyme chaperone</fullName>
    </submittedName>
</protein>
<evidence type="ECO:0000256" key="2">
    <source>
        <dbReference type="SAM" id="MobiDB-lite"/>
    </source>
</evidence>
<comment type="caution">
    <text evidence="3">The sequence shown here is derived from an EMBL/GenBank/DDBJ whole genome shotgun (WGS) entry which is preliminary data.</text>
</comment>
<dbReference type="PANTHER" id="PTHR34227:SF1">
    <property type="entry name" value="DIMETHYL SULFOXIDE REDUCTASE CHAPERONE-RELATED"/>
    <property type="match status" value="1"/>
</dbReference>
<organism evidence="3 4">
    <name type="scientific">Symbiobacterium terraclitae</name>
    <dbReference type="NCBI Taxonomy" id="557451"/>
    <lineage>
        <taxon>Bacteria</taxon>
        <taxon>Bacillati</taxon>
        <taxon>Bacillota</taxon>
        <taxon>Clostridia</taxon>
        <taxon>Eubacteriales</taxon>
        <taxon>Symbiobacteriaceae</taxon>
        <taxon>Symbiobacterium</taxon>
    </lineage>
</organism>
<evidence type="ECO:0000313" key="3">
    <source>
        <dbReference type="EMBL" id="MBP2019881.1"/>
    </source>
</evidence>
<evidence type="ECO:0000256" key="1">
    <source>
        <dbReference type="ARBA" id="ARBA00023186"/>
    </source>
</evidence>
<keyword evidence="1" id="KW-0143">Chaperone</keyword>
<dbReference type="Proteomes" id="UP001519289">
    <property type="component" value="Unassembled WGS sequence"/>
</dbReference>
<gene>
    <name evidence="3" type="ORF">J2Z79_003323</name>
</gene>